<evidence type="ECO:0000256" key="3">
    <source>
        <dbReference type="ARBA" id="ARBA00022692"/>
    </source>
</evidence>
<sequence length="511" mass="54964">MKEYTTTQRVGLFLGPIVFIIMLLITPPEGMNPSAMKVAAITTLMAIWWITEAVPIPATSLLPILLYPLLNVMAAKDVTARYADPTIYLFIGGFFVAVTMERWNLHRRIALYTIKMVGTSPVKMTLGFMIATGFISMWVSNTATAMMMVPIGLAVIAQVTGISSKQLLDGSVGIKEQNFGKGLMLAIAYSASIGGVATIIGTPPNTIMVGMLNTTYGQTISFSQWMMFGLPLVIIVMAGTWLLLVKILFPTGDLKLAKGKDVIEYEIKKMGPISKQELVVLIVFLLVGFLWVFSPKLKSIFPSLKNVNDTVIAMLGTILLFTIPADWKKGIFILDWKTAVKIPWDIVLLFGGGFAVAAGFQKTGLASFIAKQLESLNGMHMLIFIALVTLLVVFLTEITSNTATATLLVPIMGASAVALGIHPYATIVPACVAASFAFMLPVATPPNAVVFGSGAIRIKDMAKAGLGLNIFGTIVVVLFVMYLMPVLWGIDLNVTPEWALQAAEASAGAAK</sequence>
<protein>
    <submittedName>
        <fullName evidence="6">Sodium-dependent dicarboxylate transporter SdcS</fullName>
    </submittedName>
</protein>
<keyword evidence="2" id="KW-0813">Transport</keyword>
<evidence type="ECO:0000256" key="1">
    <source>
        <dbReference type="ARBA" id="ARBA00004141"/>
    </source>
</evidence>
<keyword evidence="7" id="KW-1185">Reference proteome</keyword>
<dbReference type="Proteomes" id="UP000017429">
    <property type="component" value="Chromosome"/>
</dbReference>
<dbReference type="PANTHER" id="PTHR10283:SF82">
    <property type="entry name" value="SOLUTE CARRIER FAMILY 13 MEMBER 2"/>
    <property type="match status" value="1"/>
</dbReference>
<dbReference type="GO" id="GO:0005886">
    <property type="term" value="C:plasma membrane"/>
    <property type="evidence" value="ECO:0007669"/>
    <property type="project" value="TreeGrafter"/>
</dbReference>
<dbReference type="NCBIfam" id="TIGR00785">
    <property type="entry name" value="dass"/>
    <property type="match status" value="1"/>
</dbReference>
<dbReference type="InterPro" id="IPR001898">
    <property type="entry name" value="SLC13A/DASS"/>
</dbReference>
<keyword evidence="4" id="KW-1133">Transmembrane helix</keyword>
<dbReference type="CDD" id="cd01115">
    <property type="entry name" value="SLC13_permease"/>
    <property type="match status" value="1"/>
</dbReference>
<dbReference type="InterPro" id="IPR031312">
    <property type="entry name" value="Na/sul_symport_CS"/>
</dbReference>
<dbReference type="Pfam" id="PF00939">
    <property type="entry name" value="Na_sulph_symp"/>
    <property type="match status" value="1"/>
</dbReference>
<reference evidence="6" key="1">
    <citation type="journal article" date="2014" name="Genome Announc.">
        <title>Draft genome sequences of the altered schaedler flora, a defined bacterial community from gnotobiotic mice.</title>
        <authorList>
            <person name="Wannemuehler M.J."/>
            <person name="Overstreet A.M."/>
            <person name="Ward D.V."/>
            <person name="Phillips G.J."/>
        </authorList>
    </citation>
    <scope>NUCLEOTIDE SEQUENCE</scope>
    <source>
        <strain evidence="6">ASF457</strain>
    </source>
</reference>
<dbReference type="EMBL" id="CP097562">
    <property type="protein sequence ID" value="USF24102.1"/>
    <property type="molecule type" value="Genomic_DNA"/>
</dbReference>
<keyword evidence="5" id="KW-0472">Membrane</keyword>
<comment type="subcellular location">
    <subcellularLocation>
        <location evidence="1">Membrane</location>
        <topology evidence="1">Multi-pass membrane protein</topology>
    </subcellularLocation>
</comment>
<organism evidence="6 7">
    <name type="scientific">Mucispirillum schaedleri ASF457</name>
    <dbReference type="NCBI Taxonomy" id="1379858"/>
    <lineage>
        <taxon>Bacteria</taxon>
        <taxon>Pseudomonadati</taxon>
        <taxon>Deferribacterota</taxon>
        <taxon>Deferribacteres</taxon>
        <taxon>Deferribacterales</taxon>
        <taxon>Mucispirillaceae</taxon>
        <taxon>Mucispirillum</taxon>
    </lineage>
</organism>
<dbReference type="PANTHER" id="PTHR10283">
    <property type="entry name" value="SOLUTE CARRIER FAMILY 13 MEMBER"/>
    <property type="match status" value="1"/>
</dbReference>
<evidence type="ECO:0000313" key="6">
    <source>
        <dbReference type="EMBL" id="USF24102.1"/>
    </source>
</evidence>
<reference evidence="6" key="3">
    <citation type="submission" date="2022-06" db="EMBL/GenBank/DDBJ databases">
        <title>Resources to Facilitate Use of the Altered Schaedler Flora (ASF) Mouse Model to Study Microbiome Function.</title>
        <authorList>
            <person name="Proctor A."/>
            <person name="Parvinroo S."/>
            <person name="Richie T."/>
            <person name="Jia X."/>
            <person name="Lee S.T.M."/>
            <person name="Karp P.D."/>
            <person name="Paley S."/>
            <person name="Kostic A.D."/>
            <person name="Pierre J.F."/>
            <person name="Wannemuehler M.J."/>
            <person name="Phillips G.J."/>
        </authorList>
    </citation>
    <scope>NUCLEOTIDE SEQUENCE</scope>
    <source>
        <strain evidence="6">ASF457</strain>
    </source>
</reference>
<dbReference type="GO" id="GO:0015141">
    <property type="term" value="F:succinate transmembrane transporter activity"/>
    <property type="evidence" value="ECO:0007669"/>
    <property type="project" value="UniProtKB-ARBA"/>
</dbReference>
<dbReference type="OrthoDB" id="9766267at2"/>
<proteinExistence type="predicted"/>
<dbReference type="KEGG" id="msch:N508_001181"/>
<accession>V2QBV5</accession>
<dbReference type="eggNOG" id="COG0471">
    <property type="taxonomic scope" value="Bacteria"/>
</dbReference>
<gene>
    <name evidence="6" type="primary">sdcS</name>
    <name evidence="6" type="ORF">N508_001181</name>
</gene>
<evidence type="ECO:0000256" key="5">
    <source>
        <dbReference type="ARBA" id="ARBA00023136"/>
    </source>
</evidence>
<keyword evidence="3" id="KW-0812">Transmembrane</keyword>
<evidence type="ECO:0000313" key="7">
    <source>
        <dbReference type="Proteomes" id="UP000017429"/>
    </source>
</evidence>
<dbReference type="PROSITE" id="PS01271">
    <property type="entry name" value="NA_SULFATE"/>
    <property type="match status" value="1"/>
</dbReference>
<dbReference type="AlphaFoldDB" id="V2QBV5"/>
<dbReference type="RefSeq" id="WP_023275472.1">
    <property type="nucleotide sequence ID" value="NZ_CP097562.1"/>
</dbReference>
<evidence type="ECO:0000256" key="4">
    <source>
        <dbReference type="ARBA" id="ARBA00022989"/>
    </source>
</evidence>
<evidence type="ECO:0000256" key="2">
    <source>
        <dbReference type="ARBA" id="ARBA00022448"/>
    </source>
</evidence>
<name>V2QBV5_9BACT</name>
<reference evidence="6" key="2">
    <citation type="submission" date="2022-05" db="EMBL/GenBank/DDBJ databases">
        <authorList>
            <person name="Proctor A.L."/>
            <person name="Phillips G.J."/>
            <person name="Wannemuehler M.J."/>
        </authorList>
    </citation>
    <scope>NUCLEOTIDE SEQUENCE</scope>
    <source>
        <strain evidence="6">ASF457</strain>
    </source>
</reference>